<gene>
    <name evidence="2" type="ORF">VNI00_002737</name>
</gene>
<keyword evidence="1" id="KW-0812">Transmembrane</keyword>
<organism evidence="2 3">
    <name type="scientific">Paramarasmius palmivorus</name>
    <dbReference type="NCBI Taxonomy" id="297713"/>
    <lineage>
        <taxon>Eukaryota</taxon>
        <taxon>Fungi</taxon>
        <taxon>Dikarya</taxon>
        <taxon>Basidiomycota</taxon>
        <taxon>Agaricomycotina</taxon>
        <taxon>Agaricomycetes</taxon>
        <taxon>Agaricomycetidae</taxon>
        <taxon>Agaricales</taxon>
        <taxon>Marasmiineae</taxon>
        <taxon>Marasmiaceae</taxon>
        <taxon>Paramarasmius</taxon>
    </lineage>
</organism>
<accession>A0AAW0DXP1</accession>
<name>A0AAW0DXP1_9AGAR</name>
<comment type="caution">
    <text evidence="2">The sequence shown here is derived from an EMBL/GenBank/DDBJ whole genome shotgun (WGS) entry which is preliminary data.</text>
</comment>
<reference evidence="2 3" key="1">
    <citation type="submission" date="2024-01" db="EMBL/GenBank/DDBJ databases">
        <title>A draft genome for a cacao thread blight-causing isolate of Paramarasmius palmivorus.</title>
        <authorList>
            <person name="Baruah I.K."/>
            <person name="Bukari Y."/>
            <person name="Amoako-Attah I."/>
            <person name="Meinhardt L.W."/>
            <person name="Bailey B.A."/>
            <person name="Cohen S.P."/>
        </authorList>
    </citation>
    <scope>NUCLEOTIDE SEQUENCE [LARGE SCALE GENOMIC DNA]</scope>
    <source>
        <strain evidence="2 3">GH-12</strain>
    </source>
</reference>
<keyword evidence="1" id="KW-0472">Membrane</keyword>
<feature type="transmembrane region" description="Helical" evidence="1">
    <location>
        <begin position="6"/>
        <end position="23"/>
    </location>
</feature>
<keyword evidence="3" id="KW-1185">Reference proteome</keyword>
<dbReference type="Proteomes" id="UP001383192">
    <property type="component" value="Unassembled WGS sequence"/>
</dbReference>
<sequence>MMQRSVVRYLSSICLFLLGYLLFERLTLSSRRPDTFEPVQVSKVARLDELTLRVSPSIQAHALIILLPVTEESLTSFSKTIAEFLPAEPRHIILLCVEALTPIVEKALKTNVLSNDSSHYRHPEYTILPWNHVSTFTEAALHALVPFAGMDDWILLSDVHGLEGIEAYAQQKLIRPINITVPMGPKGESLTITYVFSFLLFFPPNS</sequence>
<proteinExistence type="predicted"/>
<dbReference type="EMBL" id="JAYKXP010000007">
    <property type="protein sequence ID" value="KAK7056185.1"/>
    <property type="molecule type" value="Genomic_DNA"/>
</dbReference>
<evidence type="ECO:0000313" key="2">
    <source>
        <dbReference type="EMBL" id="KAK7056185.1"/>
    </source>
</evidence>
<evidence type="ECO:0000313" key="3">
    <source>
        <dbReference type="Proteomes" id="UP001383192"/>
    </source>
</evidence>
<dbReference type="AlphaFoldDB" id="A0AAW0DXP1"/>
<keyword evidence="1" id="KW-1133">Transmembrane helix</keyword>
<protein>
    <submittedName>
        <fullName evidence="2">Uncharacterized protein</fullName>
    </submittedName>
</protein>
<evidence type="ECO:0000256" key="1">
    <source>
        <dbReference type="SAM" id="Phobius"/>
    </source>
</evidence>